<evidence type="ECO:0000256" key="2">
    <source>
        <dbReference type="ARBA" id="ARBA00022771"/>
    </source>
</evidence>
<dbReference type="Gene3D" id="6.10.140.2220">
    <property type="match status" value="1"/>
</dbReference>
<keyword evidence="8" id="KW-1185">Reference proteome</keyword>
<dbReference type="GeneID" id="11506466"/>
<dbReference type="KEGG" id="mtm:MYCTH_16152"/>
<gene>
    <name evidence="7" type="ORF">MYCTH_16152</name>
</gene>
<feature type="non-terminal residue" evidence="7">
    <location>
        <position position="1"/>
    </location>
</feature>
<evidence type="ECO:0000313" key="8">
    <source>
        <dbReference type="Proteomes" id="UP000007322"/>
    </source>
</evidence>
<dbReference type="STRING" id="573729.G2QIJ2"/>
<dbReference type="OMA" id="RMFGEQV"/>
<keyword evidence="2 4" id="KW-0863">Zinc-finger</keyword>
<dbReference type="SUPFAM" id="SSF144232">
    <property type="entry name" value="HIT/MYND zinc finger-like"/>
    <property type="match status" value="1"/>
</dbReference>
<keyword evidence="1" id="KW-0479">Metal-binding</keyword>
<feature type="non-terminal residue" evidence="7">
    <location>
        <position position="211"/>
    </location>
</feature>
<accession>G2QIJ2</accession>
<evidence type="ECO:0000259" key="6">
    <source>
        <dbReference type="PROSITE" id="PS50865"/>
    </source>
</evidence>
<feature type="domain" description="MYND-type" evidence="6">
    <location>
        <begin position="1"/>
        <end position="30"/>
    </location>
</feature>
<evidence type="ECO:0000256" key="3">
    <source>
        <dbReference type="ARBA" id="ARBA00022833"/>
    </source>
</evidence>
<feature type="compositionally biased region" description="Low complexity" evidence="5">
    <location>
        <begin position="38"/>
        <end position="47"/>
    </location>
</feature>
<dbReference type="EMBL" id="CP003006">
    <property type="protein sequence ID" value="AEO59523.1"/>
    <property type="molecule type" value="Genomic_DNA"/>
</dbReference>
<dbReference type="OrthoDB" id="432970at2759"/>
<sequence>TLKRCAKCSVTPYCSRDCQKADWKAHKKVCGKGGGNTASGSSSNASNIPRADTLLSPPKSLDQHIAKPFTRLDNGTWLHDRPEKDVYRLLIDAYRLRVEDNYKLEGENVDLYAGEPSGLNGLKRFIRLAGSRPGLLPPWWNAEKQRKCEAFGMDSSNFQDLRCAVEKSDIIDHYGDPRFPMQLRMFAEAVYGRGPGGQSGAPMRKMMAAME</sequence>
<dbReference type="eggNOG" id="ENOG502S05G">
    <property type="taxonomic scope" value="Eukaryota"/>
</dbReference>
<protein>
    <recommendedName>
        <fullName evidence="6">MYND-type domain-containing protein</fullName>
    </recommendedName>
</protein>
<evidence type="ECO:0000256" key="5">
    <source>
        <dbReference type="SAM" id="MobiDB-lite"/>
    </source>
</evidence>
<dbReference type="Pfam" id="PF01753">
    <property type="entry name" value="zf-MYND"/>
    <property type="match status" value="1"/>
</dbReference>
<evidence type="ECO:0000313" key="7">
    <source>
        <dbReference type="EMBL" id="AEO59523.1"/>
    </source>
</evidence>
<feature type="region of interest" description="Disordered" evidence="5">
    <location>
        <begin position="34"/>
        <end position="59"/>
    </location>
</feature>
<reference evidence="7 8" key="1">
    <citation type="journal article" date="2011" name="Nat. Biotechnol.">
        <title>Comparative genomic analysis of the thermophilic biomass-degrading fungi Myceliophthora thermophila and Thielavia terrestris.</title>
        <authorList>
            <person name="Berka R.M."/>
            <person name="Grigoriev I.V."/>
            <person name="Otillar R."/>
            <person name="Salamov A."/>
            <person name="Grimwood J."/>
            <person name="Reid I."/>
            <person name="Ishmael N."/>
            <person name="John T."/>
            <person name="Darmond C."/>
            <person name="Moisan M.-C."/>
            <person name="Henrissat B."/>
            <person name="Coutinho P.M."/>
            <person name="Lombard V."/>
            <person name="Natvig D.O."/>
            <person name="Lindquist E."/>
            <person name="Schmutz J."/>
            <person name="Lucas S."/>
            <person name="Harris P."/>
            <person name="Powlowski J."/>
            <person name="Bellemare A."/>
            <person name="Taylor D."/>
            <person name="Butler G."/>
            <person name="de Vries R.P."/>
            <person name="Allijn I.E."/>
            <person name="van den Brink J."/>
            <person name="Ushinsky S."/>
            <person name="Storms R."/>
            <person name="Powell A.J."/>
            <person name="Paulsen I.T."/>
            <person name="Elbourne L.D.H."/>
            <person name="Baker S.E."/>
            <person name="Magnuson J."/>
            <person name="LaBoissiere S."/>
            <person name="Clutterbuck A.J."/>
            <person name="Martinez D."/>
            <person name="Wogulis M."/>
            <person name="de Leon A.L."/>
            <person name="Rey M.W."/>
            <person name="Tsang A."/>
        </authorList>
    </citation>
    <scope>NUCLEOTIDE SEQUENCE [LARGE SCALE GENOMIC DNA]</scope>
    <source>
        <strain evidence="8">ATCC 42464 / BCRC 31852 / DSM 1799</strain>
    </source>
</reference>
<evidence type="ECO:0000256" key="1">
    <source>
        <dbReference type="ARBA" id="ARBA00022723"/>
    </source>
</evidence>
<dbReference type="PROSITE" id="PS50865">
    <property type="entry name" value="ZF_MYND_2"/>
    <property type="match status" value="1"/>
</dbReference>
<dbReference type="GO" id="GO:0008270">
    <property type="term" value="F:zinc ion binding"/>
    <property type="evidence" value="ECO:0007669"/>
    <property type="project" value="UniProtKB-KW"/>
</dbReference>
<organism evidence="7 8">
    <name type="scientific">Thermothelomyces thermophilus (strain ATCC 42464 / BCRC 31852 / DSM 1799)</name>
    <name type="common">Sporotrichum thermophile</name>
    <dbReference type="NCBI Taxonomy" id="573729"/>
    <lineage>
        <taxon>Eukaryota</taxon>
        <taxon>Fungi</taxon>
        <taxon>Dikarya</taxon>
        <taxon>Ascomycota</taxon>
        <taxon>Pezizomycotina</taxon>
        <taxon>Sordariomycetes</taxon>
        <taxon>Sordariomycetidae</taxon>
        <taxon>Sordariales</taxon>
        <taxon>Chaetomiaceae</taxon>
        <taxon>Thermothelomyces</taxon>
    </lineage>
</organism>
<dbReference type="InterPro" id="IPR002893">
    <property type="entry name" value="Znf_MYND"/>
</dbReference>
<dbReference type="RefSeq" id="XP_003664768.1">
    <property type="nucleotide sequence ID" value="XM_003664720.2"/>
</dbReference>
<dbReference type="AlphaFoldDB" id="G2QIJ2"/>
<name>G2QIJ2_THET4</name>
<keyword evidence="3" id="KW-0862">Zinc</keyword>
<dbReference type="Proteomes" id="UP000007322">
    <property type="component" value="Chromosome 5"/>
</dbReference>
<dbReference type="InParanoid" id="G2QIJ2"/>
<evidence type="ECO:0000256" key="4">
    <source>
        <dbReference type="PROSITE-ProRule" id="PRU00134"/>
    </source>
</evidence>
<dbReference type="VEuPathDB" id="FungiDB:MYCTH_16152"/>
<proteinExistence type="predicted"/>
<dbReference type="HOGENOM" id="CLU_069858_3_0_1"/>